<dbReference type="Gene3D" id="3.80.10.10">
    <property type="entry name" value="Ribonuclease Inhibitor"/>
    <property type="match status" value="1"/>
</dbReference>
<name>A0ABD1NWK6_9LAMI</name>
<dbReference type="InterPro" id="IPR032675">
    <property type="entry name" value="LRR_dom_sf"/>
</dbReference>
<protein>
    <submittedName>
        <fullName evidence="1">F-box domain-containing protein</fullName>
    </submittedName>
</protein>
<dbReference type="EMBL" id="JBFOLJ010000086">
    <property type="protein sequence ID" value="KAL2456004.1"/>
    <property type="molecule type" value="Genomic_DNA"/>
</dbReference>
<dbReference type="Proteomes" id="UP001604277">
    <property type="component" value="Unassembled WGS sequence"/>
</dbReference>
<proteinExistence type="predicted"/>
<gene>
    <name evidence="1" type="ORF">Fot_57144</name>
</gene>
<dbReference type="AlphaFoldDB" id="A0ABD1NWK6"/>
<accession>A0ABD1NWK6</accession>
<comment type="caution">
    <text evidence="1">The sequence shown here is derived from an EMBL/GenBank/DDBJ whole genome shotgun (WGS) entry which is preliminary data.</text>
</comment>
<evidence type="ECO:0000313" key="2">
    <source>
        <dbReference type="Proteomes" id="UP001604277"/>
    </source>
</evidence>
<keyword evidence="2" id="KW-1185">Reference proteome</keyword>
<sequence length="110" mass="12425">MENLTQAKNVDEQYETSDIGTNLESIQIIKKPRGSLKDLFLDEGGDLQKLPSLLRRAPQLVEFGTGAYLAKIRNDIFSNLVEAFSGCKHLKSFSRFWDVVPAYLPAMYNV</sequence>
<organism evidence="1 2">
    <name type="scientific">Forsythia ovata</name>
    <dbReference type="NCBI Taxonomy" id="205694"/>
    <lineage>
        <taxon>Eukaryota</taxon>
        <taxon>Viridiplantae</taxon>
        <taxon>Streptophyta</taxon>
        <taxon>Embryophyta</taxon>
        <taxon>Tracheophyta</taxon>
        <taxon>Spermatophyta</taxon>
        <taxon>Magnoliopsida</taxon>
        <taxon>eudicotyledons</taxon>
        <taxon>Gunneridae</taxon>
        <taxon>Pentapetalae</taxon>
        <taxon>asterids</taxon>
        <taxon>lamiids</taxon>
        <taxon>Lamiales</taxon>
        <taxon>Oleaceae</taxon>
        <taxon>Forsythieae</taxon>
        <taxon>Forsythia</taxon>
    </lineage>
</organism>
<reference evidence="2" key="1">
    <citation type="submission" date="2024-07" db="EMBL/GenBank/DDBJ databases">
        <title>Two chromosome-level genome assemblies of Korean endemic species Abeliophyllum distichum and Forsythia ovata (Oleaceae).</title>
        <authorList>
            <person name="Jang H."/>
        </authorList>
    </citation>
    <scope>NUCLEOTIDE SEQUENCE [LARGE SCALE GENOMIC DNA]</scope>
</reference>
<evidence type="ECO:0000313" key="1">
    <source>
        <dbReference type="EMBL" id="KAL2456004.1"/>
    </source>
</evidence>